<dbReference type="STRING" id="1903181.BTN85_1522"/>
<feature type="compositionally biased region" description="Acidic residues" evidence="2">
    <location>
        <begin position="102"/>
        <end position="112"/>
    </location>
</feature>
<dbReference type="AlphaFoldDB" id="A0A1Q6DXC4"/>
<dbReference type="EMBL" id="MSDW01000001">
    <property type="protein sequence ID" value="OKY79016.1"/>
    <property type="molecule type" value="Genomic_DNA"/>
</dbReference>
<keyword evidence="1" id="KW-0175">Coiled coil</keyword>
<evidence type="ECO:0000313" key="3">
    <source>
        <dbReference type="EMBL" id="OKY79016.1"/>
    </source>
</evidence>
<name>A0A1Q6DXC4_METT1</name>
<evidence type="ECO:0000256" key="2">
    <source>
        <dbReference type="SAM" id="MobiDB-lite"/>
    </source>
</evidence>
<feature type="region of interest" description="Disordered" evidence="2">
    <location>
        <begin position="102"/>
        <end position="139"/>
    </location>
</feature>
<dbReference type="InterPro" id="IPR036390">
    <property type="entry name" value="WH_DNA-bd_sf"/>
</dbReference>
<organism evidence="3 4">
    <name type="scientific">Methanohalarchaeum thermophilum</name>
    <dbReference type="NCBI Taxonomy" id="1903181"/>
    <lineage>
        <taxon>Archaea</taxon>
        <taxon>Methanobacteriati</taxon>
        <taxon>Methanobacteriota</taxon>
        <taxon>Methanonatronarchaeia</taxon>
        <taxon>Methanonatronarchaeales</taxon>
        <taxon>Methanonatronarchaeaceae</taxon>
        <taxon>Candidatus Methanohalarchaeum</taxon>
    </lineage>
</organism>
<dbReference type="Gene3D" id="1.10.10.580">
    <property type="entry name" value="Structural maintenance of chromosome 1. Chain E"/>
    <property type="match status" value="1"/>
</dbReference>
<keyword evidence="4" id="KW-1185">Reference proteome</keyword>
<comment type="caution">
    <text evidence="3">The sequence shown here is derived from an EMBL/GenBank/DDBJ whole genome shotgun (WGS) entry which is preliminary data.</text>
</comment>
<dbReference type="SUPFAM" id="SSF46785">
    <property type="entry name" value="Winged helix' DNA-binding domain"/>
    <property type="match status" value="1"/>
</dbReference>
<sequence length="258" mass="30774">MAINEKNQDRKRDNKSILLDEIKEGKEEIEEEIKKENAQPLEIMLELVDEGKVDPWDLDIINVADKFLSKVERLEKEDLTVSADTLLFSSKFLKLKSEALLEEEEDEDEEERMEPPTWDPVVFNPERESPPKIEPPCRRESKRSATFVELVEELKSAIKTDERRKNRRKKEKERKKENQEEVKNLAHEEAIEERIEKLKENLKNLFREKNQVNFTQLIKHKTKSELIKKFIPLLFLANRKEIKIEQEDIFDEIKIKPR</sequence>
<dbReference type="Proteomes" id="UP000185744">
    <property type="component" value="Unassembled WGS sequence"/>
</dbReference>
<feature type="compositionally biased region" description="Basic and acidic residues" evidence="2">
    <location>
        <begin position="125"/>
        <end position="139"/>
    </location>
</feature>
<gene>
    <name evidence="3" type="ORF">BTN85_1522</name>
</gene>
<dbReference type="Pfam" id="PF02616">
    <property type="entry name" value="SMC_ScpA"/>
    <property type="match status" value="2"/>
</dbReference>
<dbReference type="Gene3D" id="6.10.250.2410">
    <property type="match status" value="1"/>
</dbReference>
<protein>
    <submittedName>
        <fullName evidence="3">Chromatin segregation and condensation protein Rec8/ScpA/Scc1 kleisin family</fullName>
    </submittedName>
</protein>
<dbReference type="InterPro" id="IPR003768">
    <property type="entry name" value="ScpA"/>
</dbReference>
<dbReference type="InParanoid" id="A0A1Q6DXC4"/>
<evidence type="ECO:0000256" key="1">
    <source>
        <dbReference type="SAM" id="Coils"/>
    </source>
</evidence>
<accession>A0A1Q6DXC4</accession>
<dbReference type="InterPro" id="IPR023093">
    <property type="entry name" value="ScpA-like_C"/>
</dbReference>
<dbReference type="PANTHER" id="PTHR33969:SF2">
    <property type="entry name" value="SEGREGATION AND CONDENSATION PROTEIN A"/>
    <property type="match status" value="1"/>
</dbReference>
<evidence type="ECO:0000313" key="4">
    <source>
        <dbReference type="Proteomes" id="UP000185744"/>
    </source>
</evidence>
<feature type="coiled-coil region" evidence="1">
    <location>
        <begin position="12"/>
        <end position="39"/>
    </location>
</feature>
<dbReference type="PANTHER" id="PTHR33969">
    <property type="entry name" value="SEGREGATION AND CONDENSATION PROTEIN A"/>
    <property type="match status" value="1"/>
</dbReference>
<reference evidence="3" key="1">
    <citation type="submission" date="2016-12" db="EMBL/GenBank/DDBJ databases">
        <title>Discovery of methanogenic haloarchaea.</title>
        <authorList>
            <person name="Sorokin D.Y."/>
            <person name="Makarova K.S."/>
            <person name="Abbas B."/>
            <person name="Ferrer M."/>
            <person name="Golyshin P.N."/>
        </authorList>
    </citation>
    <scope>NUCLEOTIDE SEQUENCE [LARGE SCALE GENOMIC DNA]</scope>
    <source>
        <strain evidence="3">HMET1</strain>
    </source>
</reference>
<proteinExistence type="predicted"/>
<feature type="region of interest" description="Disordered" evidence="2">
    <location>
        <begin position="161"/>
        <end position="181"/>
    </location>
</feature>